<dbReference type="Pfam" id="PF00561">
    <property type="entry name" value="Abhydrolase_1"/>
    <property type="match status" value="1"/>
</dbReference>
<dbReference type="PRINTS" id="PR00793">
    <property type="entry name" value="PROAMNOPTASE"/>
</dbReference>
<protein>
    <recommendedName>
        <fullName evidence="3">AB hydrolase-1 domain-containing protein</fullName>
    </recommendedName>
</protein>
<keyword evidence="2" id="KW-0378">Hydrolase</keyword>
<evidence type="ECO:0000256" key="2">
    <source>
        <dbReference type="ARBA" id="ARBA00022801"/>
    </source>
</evidence>
<reference evidence="4" key="1">
    <citation type="submission" date="2021-01" db="EMBL/GenBank/DDBJ databases">
        <authorList>
            <person name="Corre E."/>
            <person name="Pelletier E."/>
            <person name="Niang G."/>
            <person name="Scheremetjew M."/>
            <person name="Finn R."/>
            <person name="Kale V."/>
            <person name="Holt S."/>
            <person name="Cochrane G."/>
            <person name="Meng A."/>
            <person name="Brown T."/>
            <person name="Cohen L."/>
        </authorList>
    </citation>
    <scope>NUCLEOTIDE SEQUENCE</scope>
    <source>
        <strain evidence="4">CCMP645</strain>
    </source>
</reference>
<evidence type="ECO:0000259" key="3">
    <source>
        <dbReference type="Pfam" id="PF00561"/>
    </source>
</evidence>
<dbReference type="PANTHER" id="PTHR43248">
    <property type="entry name" value="2-SUCCINYL-6-HYDROXY-2,4-CYCLOHEXADIENE-1-CARBOXYLATE SYNTHASE"/>
    <property type="match status" value="1"/>
</dbReference>
<evidence type="ECO:0000256" key="1">
    <source>
        <dbReference type="ARBA" id="ARBA00010088"/>
    </source>
</evidence>
<dbReference type="InterPro" id="IPR002410">
    <property type="entry name" value="Peptidase_S33"/>
</dbReference>
<dbReference type="AlphaFoldDB" id="A0A7S4B514"/>
<dbReference type="InterPro" id="IPR051601">
    <property type="entry name" value="Serine_prot/Carboxylest_S33"/>
</dbReference>
<dbReference type="InterPro" id="IPR000073">
    <property type="entry name" value="AB_hydrolase_1"/>
</dbReference>
<proteinExistence type="inferred from homology"/>
<name>A0A7S4B514_CHRCT</name>
<accession>A0A7S4B514</accession>
<dbReference type="EMBL" id="HBIZ01011614">
    <property type="protein sequence ID" value="CAE0754351.1"/>
    <property type="molecule type" value="Transcribed_RNA"/>
</dbReference>
<dbReference type="PANTHER" id="PTHR43248:SF2">
    <property type="entry name" value="PROLYL AMINOPEPTIDASE"/>
    <property type="match status" value="1"/>
</dbReference>
<sequence>MMSGGKGEARVLPGDMCVREHVLKVPLDHGDASGKTIELFVREVVRASKSEDEALPYLLYLQGGPGFPSGRPSAPPGGWMKAALNKYRVLLLDQRGTGRSTPVTSESLSAIGSAEEQAAYLSHFRADAIVRDCEAVRASVARARKLTLLGQSFGGFCILSYLSIAPEGVERALFTFGLAPVGVAVDDVYHATFKRMEARNARFYARYPEDVELVREIVSRLHREPVPLPRGGTLTARRFLQLGLLLGSASGFESLHDLLELARAPGGPAPLPQHFLLAVEQAQQGFETNPIYWLLHEAIYCDGDGSASAWAAERVQASLGDAWDYTTRLDLDGPPVQLTGEMVYSWMGEDYAWLRPLAAAADILAHKTDWGHIYSRKALNDGSVPCAALVSYDDIYVERAFSEQTASMIGGGCRMWITNEFQHSGLRDDPSVFDKLVAMSKGEVEY</sequence>
<dbReference type="GO" id="GO:0008233">
    <property type="term" value="F:peptidase activity"/>
    <property type="evidence" value="ECO:0007669"/>
    <property type="project" value="InterPro"/>
</dbReference>
<gene>
    <name evidence="4" type="ORF">PCAR00345_LOCUS6938</name>
</gene>
<dbReference type="InterPro" id="IPR029058">
    <property type="entry name" value="AB_hydrolase_fold"/>
</dbReference>
<dbReference type="Gene3D" id="3.40.50.1820">
    <property type="entry name" value="alpha/beta hydrolase"/>
    <property type="match status" value="1"/>
</dbReference>
<comment type="similarity">
    <text evidence="1">Belongs to the peptidase S33 family.</text>
</comment>
<dbReference type="GO" id="GO:0006508">
    <property type="term" value="P:proteolysis"/>
    <property type="evidence" value="ECO:0007669"/>
    <property type="project" value="InterPro"/>
</dbReference>
<dbReference type="SUPFAM" id="SSF53474">
    <property type="entry name" value="alpha/beta-Hydrolases"/>
    <property type="match status" value="1"/>
</dbReference>
<evidence type="ECO:0000313" key="4">
    <source>
        <dbReference type="EMBL" id="CAE0754351.1"/>
    </source>
</evidence>
<organism evidence="4">
    <name type="scientific">Chrysotila carterae</name>
    <name type="common">Marine alga</name>
    <name type="synonym">Syracosphaera carterae</name>
    <dbReference type="NCBI Taxonomy" id="13221"/>
    <lineage>
        <taxon>Eukaryota</taxon>
        <taxon>Haptista</taxon>
        <taxon>Haptophyta</taxon>
        <taxon>Prymnesiophyceae</taxon>
        <taxon>Isochrysidales</taxon>
        <taxon>Isochrysidaceae</taxon>
        <taxon>Chrysotila</taxon>
    </lineage>
</organism>
<feature type="domain" description="AB hydrolase-1" evidence="3">
    <location>
        <begin position="58"/>
        <end position="173"/>
    </location>
</feature>